<evidence type="ECO:0000256" key="2">
    <source>
        <dbReference type="ARBA" id="ARBA00022598"/>
    </source>
</evidence>
<dbReference type="eggNOG" id="COG0318">
    <property type="taxonomic scope" value="Bacteria"/>
</dbReference>
<dbReference type="Pfam" id="PF13193">
    <property type="entry name" value="AMP-binding_C"/>
    <property type="match status" value="1"/>
</dbReference>
<dbReference type="InterPro" id="IPR000873">
    <property type="entry name" value="AMP-dep_synth/lig_dom"/>
</dbReference>
<dbReference type="EMBL" id="CP000473">
    <property type="protein sequence ID" value="ABJ82320.1"/>
    <property type="molecule type" value="Genomic_DNA"/>
</dbReference>
<dbReference type="Gene3D" id="3.40.50.12780">
    <property type="entry name" value="N-terminal domain of ligase-like"/>
    <property type="match status" value="1"/>
</dbReference>
<evidence type="ECO:0000259" key="4">
    <source>
        <dbReference type="Pfam" id="PF13193"/>
    </source>
</evidence>
<dbReference type="Gene3D" id="3.30.300.30">
    <property type="match status" value="1"/>
</dbReference>
<dbReference type="InterPro" id="IPR042099">
    <property type="entry name" value="ANL_N_sf"/>
</dbReference>
<evidence type="ECO:0000259" key="3">
    <source>
        <dbReference type="Pfam" id="PF00501"/>
    </source>
</evidence>
<dbReference type="FunFam" id="3.30.300.30:FF:000008">
    <property type="entry name" value="2,3-dihydroxybenzoate-AMP ligase"/>
    <property type="match status" value="1"/>
</dbReference>
<dbReference type="PANTHER" id="PTHR43201">
    <property type="entry name" value="ACYL-COA SYNTHETASE"/>
    <property type="match status" value="1"/>
</dbReference>
<dbReference type="Pfam" id="PF00501">
    <property type="entry name" value="AMP-binding"/>
    <property type="match status" value="1"/>
</dbReference>
<dbReference type="InterPro" id="IPR025110">
    <property type="entry name" value="AMP-bd_C"/>
</dbReference>
<dbReference type="PANTHER" id="PTHR43201:SF5">
    <property type="entry name" value="MEDIUM-CHAIN ACYL-COA LIGASE ACSF2, MITOCHONDRIAL"/>
    <property type="match status" value="1"/>
</dbReference>
<feature type="domain" description="AMP-binding enzyme C-terminal" evidence="4">
    <location>
        <begin position="403"/>
        <end position="478"/>
    </location>
</feature>
<reference evidence="5" key="1">
    <citation type="submission" date="2006-10" db="EMBL/GenBank/DDBJ databases">
        <title>Complete sequence of Solibacter usitatus Ellin6076.</title>
        <authorList>
            <consortium name="US DOE Joint Genome Institute"/>
            <person name="Copeland A."/>
            <person name="Lucas S."/>
            <person name="Lapidus A."/>
            <person name="Barry K."/>
            <person name="Detter J.C."/>
            <person name="Glavina del Rio T."/>
            <person name="Hammon N."/>
            <person name="Israni S."/>
            <person name="Dalin E."/>
            <person name="Tice H."/>
            <person name="Pitluck S."/>
            <person name="Thompson L.S."/>
            <person name="Brettin T."/>
            <person name="Bruce D."/>
            <person name="Han C."/>
            <person name="Tapia R."/>
            <person name="Gilna P."/>
            <person name="Schmutz J."/>
            <person name="Larimer F."/>
            <person name="Land M."/>
            <person name="Hauser L."/>
            <person name="Kyrpides N."/>
            <person name="Mikhailova N."/>
            <person name="Janssen P.H."/>
            <person name="Kuske C.R."/>
            <person name="Richardson P."/>
        </authorList>
    </citation>
    <scope>NUCLEOTIDE SEQUENCE</scope>
    <source>
        <strain evidence="5">Ellin6076</strain>
    </source>
</reference>
<organism evidence="5">
    <name type="scientific">Solibacter usitatus (strain Ellin6076)</name>
    <dbReference type="NCBI Taxonomy" id="234267"/>
    <lineage>
        <taxon>Bacteria</taxon>
        <taxon>Pseudomonadati</taxon>
        <taxon>Acidobacteriota</taxon>
        <taxon>Terriglobia</taxon>
        <taxon>Bryobacterales</taxon>
        <taxon>Solibacteraceae</taxon>
        <taxon>Candidatus Solibacter</taxon>
    </lineage>
</organism>
<evidence type="ECO:0000313" key="5">
    <source>
        <dbReference type="EMBL" id="ABJ82320.1"/>
    </source>
</evidence>
<comment type="similarity">
    <text evidence="1">Belongs to the ATP-dependent AMP-binding enzyme family.</text>
</comment>
<proteinExistence type="inferred from homology"/>
<dbReference type="AlphaFoldDB" id="Q029G6"/>
<feature type="domain" description="AMP-dependent synthetase/ligase" evidence="3">
    <location>
        <begin position="9"/>
        <end position="353"/>
    </location>
</feature>
<keyword evidence="2 5" id="KW-0436">Ligase</keyword>
<dbReference type="HOGENOM" id="CLU_000022_59_10_0"/>
<protein>
    <submittedName>
        <fullName evidence="5">AMP-dependent synthetase and ligase</fullName>
    </submittedName>
</protein>
<dbReference type="GO" id="GO:0006631">
    <property type="term" value="P:fatty acid metabolic process"/>
    <property type="evidence" value="ECO:0007669"/>
    <property type="project" value="TreeGrafter"/>
</dbReference>
<dbReference type="STRING" id="234267.Acid_1327"/>
<gene>
    <name evidence="5" type="ordered locus">Acid_1327</name>
</gene>
<dbReference type="OrthoDB" id="9778383at2"/>
<accession>Q029G6</accession>
<dbReference type="KEGG" id="sus:Acid_1327"/>
<dbReference type="GO" id="GO:0031956">
    <property type="term" value="F:medium-chain fatty acid-CoA ligase activity"/>
    <property type="evidence" value="ECO:0007669"/>
    <property type="project" value="TreeGrafter"/>
</dbReference>
<evidence type="ECO:0000256" key="1">
    <source>
        <dbReference type="ARBA" id="ARBA00006432"/>
    </source>
</evidence>
<dbReference type="SUPFAM" id="SSF56801">
    <property type="entry name" value="Acetyl-CoA synthetase-like"/>
    <property type="match status" value="1"/>
</dbReference>
<dbReference type="InterPro" id="IPR045851">
    <property type="entry name" value="AMP-bd_C_sf"/>
</dbReference>
<name>Q029G6_SOLUE</name>
<dbReference type="InParanoid" id="Q029G6"/>
<sequence length="496" mass="53573">MMNLGDALHSQAQRIPQKTALFCGESRISYQALDELTTALAKWFLDQGLQPGDRVAIHWTNSIQTVQLLYSVFKAGLTAVTINTRLKAPEIEFMLNHAQVRMCFTEAVLLPSAEQAGGGCTILSELPVLPTAEADPRALPPVDPDEPALLIYTSGTTARPKGVVHTHRSLYSTVVITVRAIGPRELEEGVALCVLPLMHMGALAGLFSTVCLGGTTVLLPRFDPAGVLEAIEEFRCTSLTCLPSLWHFIVDEQARKPRRVSSLNAACAAGDAVPVALQTRFEAVFGLPLQEGYGMTESVPLVINPKGAIRSGSMGVPVEHVALRIVDVAGVDVPEGETGEILVRSPANCIGYWNDPGATRAAIEAGWLHTGDLASCDSDGYYWFRGRKKEIIIRAGSNISPQEVEEALYRHPAVLEAGVVGQGDSVYGEIVVAFVVLREGFRAEASELREFAQKHLADYKVPEKFVFLAEMPKSPVGKVHRRALRGMLVSASAMAV</sequence>